<proteinExistence type="predicted"/>
<evidence type="ECO:0000313" key="2">
    <source>
        <dbReference type="Proteomes" id="UP000533017"/>
    </source>
</evidence>
<protein>
    <submittedName>
        <fullName evidence="1">Uncharacterized protein</fullName>
    </submittedName>
</protein>
<organism evidence="1 2">
    <name type="scientific">Actinopolymorpha cephalotaxi</name>
    <dbReference type="NCBI Taxonomy" id="504797"/>
    <lineage>
        <taxon>Bacteria</taxon>
        <taxon>Bacillati</taxon>
        <taxon>Actinomycetota</taxon>
        <taxon>Actinomycetes</taxon>
        <taxon>Propionibacteriales</taxon>
        <taxon>Actinopolymorphaceae</taxon>
        <taxon>Actinopolymorpha</taxon>
    </lineage>
</organism>
<gene>
    <name evidence="1" type="ORF">FHR37_005663</name>
</gene>
<accession>A0ABX2SAX9</accession>
<dbReference type="EMBL" id="JACBZA010000001">
    <property type="protein sequence ID" value="NYH86812.1"/>
    <property type="molecule type" value="Genomic_DNA"/>
</dbReference>
<dbReference type="RefSeq" id="WP_175542815.1">
    <property type="nucleotide sequence ID" value="NZ_FOOI01000023.1"/>
</dbReference>
<evidence type="ECO:0000313" key="1">
    <source>
        <dbReference type="EMBL" id="NYH86812.1"/>
    </source>
</evidence>
<sequence length="56" mass="6482">MSEEPPVDLDALRERFPWVGMAGFEGDFSARYREIMAESRRDRGIVEAIDAARRRP</sequence>
<dbReference type="Proteomes" id="UP000533017">
    <property type="component" value="Unassembled WGS sequence"/>
</dbReference>
<reference evidence="1 2" key="1">
    <citation type="submission" date="2020-07" db="EMBL/GenBank/DDBJ databases">
        <title>Sequencing the genomes of 1000 actinobacteria strains.</title>
        <authorList>
            <person name="Klenk H.-P."/>
        </authorList>
    </citation>
    <scope>NUCLEOTIDE SEQUENCE [LARGE SCALE GENOMIC DNA]</scope>
    <source>
        <strain evidence="1 2">DSM 45117</strain>
    </source>
</reference>
<comment type="caution">
    <text evidence="1">The sequence shown here is derived from an EMBL/GenBank/DDBJ whole genome shotgun (WGS) entry which is preliminary data.</text>
</comment>
<keyword evidence="2" id="KW-1185">Reference proteome</keyword>
<name>A0ABX2SAX9_9ACTN</name>